<dbReference type="Proteomes" id="UP000606786">
    <property type="component" value="Unassembled WGS sequence"/>
</dbReference>
<protein>
    <submittedName>
        <fullName evidence="1">(Mediterranean fruit fly) hypothetical protein</fullName>
    </submittedName>
</protein>
<dbReference type="AlphaFoldDB" id="A0A811V833"/>
<organism evidence="1 2">
    <name type="scientific">Ceratitis capitata</name>
    <name type="common">Mediterranean fruit fly</name>
    <name type="synonym">Tephritis capitata</name>
    <dbReference type="NCBI Taxonomy" id="7213"/>
    <lineage>
        <taxon>Eukaryota</taxon>
        <taxon>Metazoa</taxon>
        <taxon>Ecdysozoa</taxon>
        <taxon>Arthropoda</taxon>
        <taxon>Hexapoda</taxon>
        <taxon>Insecta</taxon>
        <taxon>Pterygota</taxon>
        <taxon>Neoptera</taxon>
        <taxon>Endopterygota</taxon>
        <taxon>Diptera</taxon>
        <taxon>Brachycera</taxon>
        <taxon>Muscomorpha</taxon>
        <taxon>Tephritoidea</taxon>
        <taxon>Tephritidae</taxon>
        <taxon>Ceratitis</taxon>
        <taxon>Ceratitis</taxon>
    </lineage>
</organism>
<evidence type="ECO:0000313" key="2">
    <source>
        <dbReference type="Proteomes" id="UP000606786"/>
    </source>
</evidence>
<sequence>SGEHTAMEDAYCETKAGQSLIGRFYDNNSPTSEHVRHESAKQMLADRFQMCG</sequence>
<comment type="caution">
    <text evidence="1">The sequence shown here is derived from an EMBL/GenBank/DDBJ whole genome shotgun (WGS) entry which is preliminary data.</text>
</comment>
<gene>
    <name evidence="1" type="ORF">CCAP1982_LOCUS14304</name>
</gene>
<reference evidence="1" key="1">
    <citation type="submission" date="2020-11" db="EMBL/GenBank/DDBJ databases">
        <authorList>
            <person name="Whitehead M."/>
        </authorList>
    </citation>
    <scope>NUCLEOTIDE SEQUENCE</scope>
    <source>
        <strain evidence="1">EGII</strain>
    </source>
</reference>
<proteinExistence type="predicted"/>
<evidence type="ECO:0000313" key="1">
    <source>
        <dbReference type="EMBL" id="CAD7005966.1"/>
    </source>
</evidence>
<feature type="non-terminal residue" evidence="1">
    <location>
        <position position="1"/>
    </location>
</feature>
<accession>A0A811V833</accession>
<keyword evidence="2" id="KW-1185">Reference proteome</keyword>
<name>A0A811V833_CERCA</name>
<dbReference type="EMBL" id="CAJHJT010000034">
    <property type="protein sequence ID" value="CAD7005966.1"/>
    <property type="molecule type" value="Genomic_DNA"/>
</dbReference>